<sequence>MNRFYGLSFTRKLQAACYLVVAVYSIALLVFALQTEYAAIGVTLLVILAALSVLFVRWLERALTEPIADMTRAALNISKGDFSQKLSTQSNDALGELSAAFNKMTEKLRELLQNTGRTSQHVFESSRDIFYKNEKMKSVMEEVAVASNELASGANQISEEIGGVSVATKHIEEMVSTYANATREMNSASGKMIELVEKGLQSVEAQGTGMRRNVEATANVSQTIDLLAQQANGISKITHTISEIAEQTNLLSLNASIEAARAGEHGKGFAVVAQEVRKLAEESTSSTKEVFQLVKTIEQGIVQTLASMAENESIVKEQTKLITETESVFAEIVGSVKLISERIAVFAEESEQMLSSAQQISGTMESISAITEQSAAGTQEVSASMNEQIAAVQAIVSQSEEMTKLVTQLQQSMSVFKL</sequence>
<feature type="transmembrane region" description="Helical" evidence="7">
    <location>
        <begin position="12"/>
        <end position="31"/>
    </location>
</feature>
<dbReference type="CDD" id="cd06225">
    <property type="entry name" value="HAMP"/>
    <property type="match status" value="1"/>
</dbReference>
<keyword evidence="11" id="KW-1185">Reference proteome</keyword>
<dbReference type="GO" id="GO:0005886">
    <property type="term" value="C:plasma membrane"/>
    <property type="evidence" value="ECO:0007669"/>
    <property type="project" value="UniProtKB-SubCell"/>
</dbReference>
<feature type="transmembrane region" description="Helical" evidence="7">
    <location>
        <begin position="37"/>
        <end position="56"/>
    </location>
</feature>
<evidence type="ECO:0000259" key="9">
    <source>
        <dbReference type="PROSITE" id="PS50885"/>
    </source>
</evidence>
<evidence type="ECO:0000256" key="7">
    <source>
        <dbReference type="SAM" id="Phobius"/>
    </source>
</evidence>
<evidence type="ECO:0000256" key="3">
    <source>
        <dbReference type="ARBA" id="ARBA00023136"/>
    </source>
</evidence>
<evidence type="ECO:0000256" key="1">
    <source>
        <dbReference type="ARBA" id="ARBA00004236"/>
    </source>
</evidence>
<dbReference type="GO" id="GO:0007165">
    <property type="term" value="P:signal transduction"/>
    <property type="evidence" value="ECO:0007669"/>
    <property type="project" value="UniProtKB-KW"/>
</dbReference>
<dbReference type="PANTHER" id="PTHR32089">
    <property type="entry name" value="METHYL-ACCEPTING CHEMOTAXIS PROTEIN MCPB"/>
    <property type="match status" value="1"/>
</dbReference>
<feature type="domain" description="HAMP" evidence="9">
    <location>
        <begin position="61"/>
        <end position="113"/>
    </location>
</feature>
<accession>A0A916K3X9</accession>
<dbReference type="AlphaFoldDB" id="A0A916K3X9"/>
<name>A0A916K3X9_9BACL</name>
<dbReference type="RefSeq" id="WP_218093923.1">
    <property type="nucleotide sequence ID" value="NZ_CAJVAS010000021.1"/>
</dbReference>
<dbReference type="PROSITE" id="PS50885">
    <property type="entry name" value="HAMP"/>
    <property type="match status" value="1"/>
</dbReference>
<keyword evidence="7" id="KW-0812">Transmembrane</keyword>
<keyword evidence="3 7" id="KW-0472">Membrane</keyword>
<gene>
    <name evidence="10" type="primary">mcp4</name>
    <name evidence="10" type="ORF">PAESOLCIP111_04200</name>
</gene>
<dbReference type="Pfam" id="PF00015">
    <property type="entry name" value="MCPsignal"/>
    <property type="match status" value="1"/>
</dbReference>
<evidence type="ECO:0000313" key="10">
    <source>
        <dbReference type="EMBL" id="CAG7641039.1"/>
    </source>
</evidence>
<organism evidence="10 11">
    <name type="scientific">Paenibacillus solanacearum</name>
    <dbReference type="NCBI Taxonomy" id="2048548"/>
    <lineage>
        <taxon>Bacteria</taxon>
        <taxon>Bacillati</taxon>
        <taxon>Bacillota</taxon>
        <taxon>Bacilli</taxon>
        <taxon>Bacillales</taxon>
        <taxon>Paenibacillaceae</taxon>
        <taxon>Paenibacillus</taxon>
    </lineage>
</organism>
<proteinExistence type="inferred from homology"/>
<evidence type="ECO:0000256" key="2">
    <source>
        <dbReference type="ARBA" id="ARBA00022475"/>
    </source>
</evidence>
<evidence type="ECO:0000256" key="5">
    <source>
        <dbReference type="ARBA" id="ARBA00029447"/>
    </source>
</evidence>
<evidence type="ECO:0000256" key="4">
    <source>
        <dbReference type="ARBA" id="ARBA00023224"/>
    </source>
</evidence>
<dbReference type="Proteomes" id="UP000693672">
    <property type="component" value="Unassembled WGS sequence"/>
</dbReference>
<evidence type="ECO:0000313" key="11">
    <source>
        <dbReference type="Proteomes" id="UP000693672"/>
    </source>
</evidence>
<reference evidence="10" key="1">
    <citation type="submission" date="2021-06" db="EMBL/GenBank/DDBJ databases">
        <authorList>
            <person name="Criscuolo A."/>
        </authorList>
    </citation>
    <scope>NUCLEOTIDE SEQUENCE</scope>
    <source>
        <strain evidence="10">CIP111600</strain>
    </source>
</reference>
<protein>
    <submittedName>
        <fullName evidence="10">Methyl-accepting chemotaxis protein 4</fullName>
    </submittedName>
</protein>
<dbReference type="SMART" id="SM00304">
    <property type="entry name" value="HAMP"/>
    <property type="match status" value="1"/>
</dbReference>
<evidence type="ECO:0000256" key="6">
    <source>
        <dbReference type="PROSITE-ProRule" id="PRU00284"/>
    </source>
</evidence>
<dbReference type="PANTHER" id="PTHR32089:SF112">
    <property type="entry name" value="LYSOZYME-LIKE PROTEIN-RELATED"/>
    <property type="match status" value="1"/>
</dbReference>
<keyword evidence="2" id="KW-1003">Cell membrane</keyword>
<dbReference type="InterPro" id="IPR004089">
    <property type="entry name" value="MCPsignal_dom"/>
</dbReference>
<dbReference type="EMBL" id="CAJVAS010000021">
    <property type="protein sequence ID" value="CAG7641039.1"/>
    <property type="molecule type" value="Genomic_DNA"/>
</dbReference>
<comment type="similarity">
    <text evidence="5">Belongs to the methyl-accepting chemotaxis (MCP) protein family.</text>
</comment>
<comment type="subcellular location">
    <subcellularLocation>
        <location evidence="1">Cell membrane</location>
    </subcellularLocation>
</comment>
<comment type="caution">
    <text evidence="10">The sequence shown here is derived from an EMBL/GenBank/DDBJ whole genome shotgun (WGS) entry which is preliminary data.</text>
</comment>
<keyword evidence="7" id="KW-1133">Transmembrane helix</keyword>
<dbReference type="Pfam" id="PF00672">
    <property type="entry name" value="HAMP"/>
    <property type="match status" value="1"/>
</dbReference>
<dbReference type="PROSITE" id="PS50111">
    <property type="entry name" value="CHEMOTAXIS_TRANSDUC_2"/>
    <property type="match status" value="1"/>
</dbReference>
<dbReference type="SMART" id="SM00283">
    <property type="entry name" value="MA"/>
    <property type="match status" value="1"/>
</dbReference>
<feature type="domain" description="Methyl-accepting transducer" evidence="8">
    <location>
        <begin position="132"/>
        <end position="368"/>
    </location>
</feature>
<keyword evidence="4 6" id="KW-0807">Transducer</keyword>
<dbReference type="InterPro" id="IPR003660">
    <property type="entry name" value="HAMP_dom"/>
</dbReference>
<evidence type="ECO:0000259" key="8">
    <source>
        <dbReference type="PROSITE" id="PS50111"/>
    </source>
</evidence>